<name>A0ABY2HBQ3_9HYPO</name>
<keyword evidence="3" id="KW-1185">Reference proteome</keyword>
<sequence>MFGLAIVKTARMMTDDGDDDAQEHRNRPLPSPALSLPCLVRPQDAETPPVARRRFVVCFIGKAQRLPKPAGRAREDAGLDKSKHPRQPWGRKYGERLGTSDASGLMVQWIRER</sequence>
<evidence type="ECO:0000313" key="2">
    <source>
        <dbReference type="EMBL" id="TFB04780.1"/>
    </source>
</evidence>
<comment type="caution">
    <text evidence="2">The sequence shown here is derived from an EMBL/GenBank/DDBJ whole genome shotgun (WGS) entry which is preliminary data.</text>
</comment>
<feature type="region of interest" description="Disordered" evidence="1">
    <location>
        <begin position="67"/>
        <end position="97"/>
    </location>
</feature>
<dbReference type="EMBL" id="PPTA01000003">
    <property type="protein sequence ID" value="TFB04780.1"/>
    <property type="molecule type" value="Genomic_DNA"/>
</dbReference>
<proteinExistence type="predicted"/>
<gene>
    <name evidence="2" type="ORF">CCMA1212_002731</name>
</gene>
<dbReference type="RefSeq" id="XP_073560981.1">
    <property type="nucleotide sequence ID" value="XM_073700106.1"/>
</dbReference>
<dbReference type="GeneID" id="300574556"/>
<evidence type="ECO:0000256" key="1">
    <source>
        <dbReference type="SAM" id="MobiDB-lite"/>
    </source>
</evidence>
<dbReference type="Proteomes" id="UP001642720">
    <property type="component" value="Unassembled WGS sequence"/>
</dbReference>
<feature type="compositionally biased region" description="Basic and acidic residues" evidence="1">
    <location>
        <begin position="72"/>
        <end position="82"/>
    </location>
</feature>
<accession>A0ABY2HBQ3</accession>
<protein>
    <submittedName>
        <fullName evidence="2">Uncharacterized protein</fullName>
    </submittedName>
</protein>
<organism evidence="2 3">
    <name type="scientific">Trichoderma ghanense</name>
    <dbReference type="NCBI Taxonomy" id="65468"/>
    <lineage>
        <taxon>Eukaryota</taxon>
        <taxon>Fungi</taxon>
        <taxon>Dikarya</taxon>
        <taxon>Ascomycota</taxon>
        <taxon>Pezizomycotina</taxon>
        <taxon>Sordariomycetes</taxon>
        <taxon>Hypocreomycetidae</taxon>
        <taxon>Hypocreales</taxon>
        <taxon>Hypocreaceae</taxon>
        <taxon>Trichoderma</taxon>
    </lineage>
</organism>
<feature type="region of interest" description="Disordered" evidence="1">
    <location>
        <begin position="11"/>
        <end position="35"/>
    </location>
</feature>
<reference evidence="2 3" key="1">
    <citation type="submission" date="2018-01" db="EMBL/GenBank/DDBJ databases">
        <title>Genome characterization of the sugarcane-associated fungus Trichoderma ghanense CCMA-1212 and their application in lignocelulose bioconversion.</title>
        <authorList>
            <person name="Steindorff A.S."/>
            <person name="Mendes T.D."/>
            <person name="Vilela E.S.D."/>
            <person name="Rodrigues D.S."/>
            <person name="Formighieri E.F."/>
            <person name="Melo I.S."/>
            <person name="Favaro L.C.L."/>
        </authorList>
    </citation>
    <scope>NUCLEOTIDE SEQUENCE [LARGE SCALE GENOMIC DNA]</scope>
    <source>
        <strain evidence="2 3">CCMA-1212</strain>
    </source>
</reference>
<evidence type="ECO:0000313" key="3">
    <source>
        <dbReference type="Proteomes" id="UP001642720"/>
    </source>
</evidence>